<reference evidence="10" key="2">
    <citation type="submission" date="2025-08" db="UniProtKB">
        <authorList>
            <consortium name="Ensembl"/>
        </authorList>
    </citation>
    <scope>IDENTIFICATION</scope>
</reference>
<dbReference type="GeneTree" id="ENSGT00390000002725"/>
<keyword evidence="6" id="KW-0234">DNA repair</keyword>
<evidence type="ECO:0000256" key="3">
    <source>
        <dbReference type="ARBA" id="ARBA00016388"/>
    </source>
</evidence>
<reference evidence="10" key="3">
    <citation type="submission" date="2025-09" db="UniProtKB">
        <authorList>
            <consortium name="Ensembl"/>
        </authorList>
    </citation>
    <scope>IDENTIFICATION</scope>
</reference>
<evidence type="ECO:0000313" key="10">
    <source>
        <dbReference type="Ensembl" id="ENSTRUP00000077345.1"/>
    </source>
</evidence>
<keyword evidence="5" id="KW-0238">DNA-binding</keyword>
<dbReference type="PANTHER" id="PTHR28680:SF1">
    <property type="entry name" value="CENTROMERE PROTEIN X"/>
    <property type="match status" value="1"/>
</dbReference>
<evidence type="ECO:0000256" key="5">
    <source>
        <dbReference type="ARBA" id="ARBA00023125"/>
    </source>
</evidence>
<evidence type="ECO:0000256" key="9">
    <source>
        <dbReference type="SAM" id="MobiDB-lite"/>
    </source>
</evidence>
<gene>
    <name evidence="10" type="primary">cenpx</name>
</gene>
<dbReference type="SUPFAM" id="SSF47113">
    <property type="entry name" value="Histone-fold"/>
    <property type="match status" value="1"/>
</dbReference>
<dbReference type="RefSeq" id="XP_029692204.1">
    <property type="nucleotide sequence ID" value="XM_029836344.1"/>
</dbReference>
<evidence type="ECO:0000256" key="8">
    <source>
        <dbReference type="ARBA" id="ARBA00047146"/>
    </source>
</evidence>
<proteinExistence type="inferred from homology"/>
<dbReference type="AlphaFoldDB" id="A0A674NVL5"/>
<comment type="similarity">
    <text evidence="2">Belongs to the CENP-X/MHF2 family.</text>
</comment>
<comment type="subcellular location">
    <subcellularLocation>
        <location evidence="1">Nucleus</location>
    </subcellularLocation>
</comment>
<feature type="region of interest" description="Disordered" evidence="9">
    <location>
        <begin position="106"/>
        <end position="130"/>
    </location>
</feature>
<dbReference type="Pfam" id="PF09415">
    <property type="entry name" value="CENP-X"/>
    <property type="match status" value="1"/>
</dbReference>
<dbReference type="Gene3D" id="6.10.130.30">
    <property type="match status" value="1"/>
</dbReference>
<dbReference type="GO" id="GO:0000712">
    <property type="term" value="P:resolution of meiotic recombination intermediates"/>
    <property type="evidence" value="ECO:0007669"/>
    <property type="project" value="TreeGrafter"/>
</dbReference>
<dbReference type="GO" id="GO:0003677">
    <property type="term" value="F:DNA binding"/>
    <property type="evidence" value="ECO:0007669"/>
    <property type="project" value="UniProtKB-KW"/>
</dbReference>
<dbReference type="InterPro" id="IPR009072">
    <property type="entry name" value="Histone-fold"/>
</dbReference>
<dbReference type="GO" id="GO:0043240">
    <property type="term" value="C:Fanconi anaemia nuclear complex"/>
    <property type="evidence" value="ECO:0007669"/>
    <property type="project" value="TreeGrafter"/>
</dbReference>
<organism evidence="10 11">
    <name type="scientific">Takifugu rubripes</name>
    <name type="common">Japanese pufferfish</name>
    <name type="synonym">Fugu rubripes</name>
    <dbReference type="NCBI Taxonomy" id="31033"/>
    <lineage>
        <taxon>Eukaryota</taxon>
        <taxon>Metazoa</taxon>
        <taxon>Chordata</taxon>
        <taxon>Craniata</taxon>
        <taxon>Vertebrata</taxon>
        <taxon>Euteleostomi</taxon>
        <taxon>Actinopterygii</taxon>
        <taxon>Neopterygii</taxon>
        <taxon>Teleostei</taxon>
        <taxon>Neoteleostei</taxon>
        <taxon>Acanthomorphata</taxon>
        <taxon>Eupercaria</taxon>
        <taxon>Tetraodontiformes</taxon>
        <taxon>Tetradontoidea</taxon>
        <taxon>Tetraodontidae</taxon>
        <taxon>Takifugu</taxon>
    </lineage>
</organism>
<evidence type="ECO:0000256" key="4">
    <source>
        <dbReference type="ARBA" id="ARBA00022763"/>
    </source>
</evidence>
<protein>
    <recommendedName>
        <fullName evidence="3">Centromere protein X</fullName>
    </recommendedName>
</protein>
<dbReference type="GeneID" id="101063420"/>
<dbReference type="OrthoDB" id="2500381at2759"/>
<keyword evidence="7" id="KW-0539">Nucleus</keyword>
<evidence type="ECO:0000256" key="2">
    <source>
        <dbReference type="ARBA" id="ARBA00009359"/>
    </source>
</evidence>
<dbReference type="CDD" id="cd22921">
    <property type="entry name" value="HFD_CENP-X"/>
    <property type="match status" value="1"/>
</dbReference>
<dbReference type="GO" id="GO:0046982">
    <property type="term" value="F:protein heterodimerization activity"/>
    <property type="evidence" value="ECO:0007669"/>
    <property type="project" value="InterPro"/>
</dbReference>
<evidence type="ECO:0000256" key="7">
    <source>
        <dbReference type="ARBA" id="ARBA00023242"/>
    </source>
</evidence>
<dbReference type="Ensembl" id="ENSTRUT00000071577.1">
    <property type="protein sequence ID" value="ENSTRUP00000077345.1"/>
    <property type="gene ID" value="ENSTRUG00000021634.2"/>
</dbReference>
<dbReference type="Proteomes" id="UP000005226">
    <property type="component" value="Chromosome 5"/>
</dbReference>
<dbReference type="InterPro" id="IPR018552">
    <property type="entry name" value="CENP-X"/>
</dbReference>
<name>A0A674NVL5_TAKRU</name>
<dbReference type="GO" id="GO:0031297">
    <property type="term" value="P:replication fork processing"/>
    <property type="evidence" value="ECO:0007669"/>
    <property type="project" value="TreeGrafter"/>
</dbReference>
<dbReference type="CTD" id="201254"/>
<dbReference type="GO" id="GO:0071821">
    <property type="term" value="C:FANCM-MHF complex"/>
    <property type="evidence" value="ECO:0007669"/>
    <property type="project" value="TreeGrafter"/>
</dbReference>
<reference evidence="10 11" key="1">
    <citation type="journal article" date="2011" name="Genome Biol. Evol.">
        <title>Integration of the genetic map and genome assembly of fugu facilitates insights into distinct features of genome evolution in teleosts and mammals.</title>
        <authorList>
            <person name="Kai W."/>
            <person name="Kikuchi K."/>
            <person name="Tohari S."/>
            <person name="Chew A.K."/>
            <person name="Tay A."/>
            <person name="Fujiwara A."/>
            <person name="Hosoya S."/>
            <person name="Suetake H."/>
            <person name="Naruse K."/>
            <person name="Brenner S."/>
            <person name="Suzuki Y."/>
            <person name="Venkatesh B."/>
        </authorList>
    </citation>
    <scope>NUCLEOTIDE SEQUENCE [LARGE SCALE GENOMIC DNA]</scope>
</reference>
<dbReference type="Gene3D" id="1.20.5.4980">
    <property type="match status" value="1"/>
</dbReference>
<evidence type="ECO:0000256" key="1">
    <source>
        <dbReference type="ARBA" id="ARBA00004123"/>
    </source>
</evidence>
<dbReference type="InParanoid" id="A0A674NVL5"/>
<sequence length="130" mass="14236">MAANDSEEISFKKDTVSKLLASFFKEDKTRLSGDAATLMAEMLRIFVREAAVRAQKQAEAEDCDQVDIEHFEKILPQLNKSDKMQCVASSARHNFKNAAGLLTPSATRGSQRAACEPNPSLASVTPVEFS</sequence>
<dbReference type="GO" id="GO:0006281">
    <property type="term" value="P:DNA repair"/>
    <property type="evidence" value="ECO:0007669"/>
    <property type="project" value="UniProtKB-KW"/>
</dbReference>
<accession>A0A674NVL5</accession>
<evidence type="ECO:0000313" key="11">
    <source>
        <dbReference type="Proteomes" id="UP000005226"/>
    </source>
</evidence>
<dbReference type="PANTHER" id="PTHR28680">
    <property type="entry name" value="CENTROMERE PROTEIN X"/>
    <property type="match status" value="1"/>
</dbReference>
<dbReference type="GO" id="GO:0051382">
    <property type="term" value="P:kinetochore assembly"/>
    <property type="evidence" value="ECO:0007669"/>
    <property type="project" value="InterPro"/>
</dbReference>
<evidence type="ECO:0000256" key="6">
    <source>
        <dbReference type="ARBA" id="ARBA00023204"/>
    </source>
</evidence>
<keyword evidence="11" id="KW-1185">Reference proteome</keyword>
<comment type="subunit">
    <text evidence="8">Heterodimer with CENPX, sometimes called MHF; this interaction stabilizes both partners. MHF heterodimers can assemble to form tetrameric structures. MHF also coassemble with CENPT-CENPW heterodimers at centromeres to form the tetrameric CENP-T-W-S-X complex. Forms a discrete complex with FANCM and CENPX, called FANCM-MHF; this interaction, probably mediated by direct binding between CENPS and FANCM, leads to synergistic activation of double-stranded DNA binding and strongly stimulates FANCM-mediated DNA remodeling. Recruited by FANCM to the Fanconi anemia (FA) core complex, which consists of CENPS, CENPX, FANCA, FANCB, FANCC, FANCE, FANCF, FANCG, FANCL, FANCM, FAAP24 and FAAP100. The FA core complex associates with Bloom syndrome (BLM) complex, which consists of at least BLM, DNA topoisomerase 3-alpha (TOP3A), RMI1/BLAP75, RPA1/RPA70 and RPA2/RPA32. The super complex between FA and BLM is called BRAFT.</text>
</comment>
<dbReference type="FunCoup" id="A0A674NVL5">
    <property type="interactions" value="43"/>
</dbReference>
<keyword evidence="4" id="KW-0227">DNA damage</keyword>